<dbReference type="PROSITE" id="PS51318">
    <property type="entry name" value="TAT"/>
    <property type="match status" value="1"/>
</dbReference>
<gene>
    <name evidence="2" type="ORF">GCM10009760_45910</name>
</gene>
<feature type="chain" id="PRO_5045358270" description="Ig-like domain-containing protein" evidence="1">
    <location>
        <begin position="33"/>
        <end position="430"/>
    </location>
</feature>
<name>A0ABN3A113_9ACTN</name>
<reference evidence="2 3" key="1">
    <citation type="journal article" date="2019" name="Int. J. Syst. Evol. Microbiol.">
        <title>The Global Catalogue of Microorganisms (GCM) 10K type strain sequencing project: providing services to taxonomists for standard genome sequencing and annotation.</title>
        <authorList>
            <consortium name="The Broad Institute Genomics Platform"/>
            <consortium name="The Broad Institute Genome Sequencing Center for Infectious Disease"/>
            <person name="Wu L."/>
            <person name="Ma J."/>
        </authorList>
    </citation>
    <scope>NUCLEOTIDE SEQUENCE [LARGE SCALE GENOMIC DNA]</scope>
    <source>
        <strain evidence="2 3">JCM 14560</strain>
    </source>
</reference>
<organism evidence="2 3">
    <name type="scientific">Kitasatospora kazusensis</name>
    <dbReference type="NCBI Taxonomy" id="407974"/>
    <lineage>
        <taxon>Bacteria</taxon>
        <taxon>Bacillati</taxon>
        <taxon>Actinomycetota</taxon>
        <taxon>Actinomycetes</taxon>
        <taxon>Kitasatosporales</taxon>
        <taxon>Streptomycetaceae</taxon>
        <taxon>Kitasatospora</taxon>
    </lineage>
</organism>
<dbReference type="RefSeq" id="WP_344467811.1">
    <property type="nucleotide sequence ID" value="NZ_BAAANT010000030.1"/>
</dbReference>
<evidence type="ECO:0000313" key="3">
    <source>
        <dbReference type="Proteomes" id="UP001422759"/>
    </source>
</evidence>
<sequence>MSTTRRSILLSAAGVGGAALGAGAVTAPTASAATAATPVYPSTSTVALGNVSGSAVLDLSAAATFTCTVTGDTVFTFTNWPTGSVATEPTVIATQDGTGHTISFSGVTWLPGGTPPLFQTGPHQVDISCFFSDDNGSTVYGQGGTSAGGGFGVYGDGSDGPAVLDGTATYPSFLGKSGSYYWLLRDVYLSSLAVAPGITLQLGGGDTPPFRLFCSGLVSIAATGGVAVYTNSSAAKAAGGSLLPGAWGPAGGTGAGAAGANVLGQSGKSAGQGGAAKSGATAGGAAGVSSLPAGYSLPRALPWAAQMAAFGPNVTGTTQFFPGGASGGAGAGDGSAAGGAGGAGGSPLFIAACNLVNNGSIISYGGRGGAAAGGNAGGGGGGQGGPLMLVHSSYSGSGAVASTGGPGGAGAGSGASGTAGGASWITRLVN</sequence>
<feature type="signal peptide" evidence="1">
    <location>
        <begin position="1"/>
        <end position="32"/>
    </location>
</feature>
<accession>A0ABN3A113</accession>
<keyword evidence="3" id="KW-1185">Reference proteome</keyword>
<comment type="caution">
    <text evidence="2">The sequence shown here is derived from an EMBL/GenBank/DDBJ whole genome shotgun (WGS) entry which is preliminary data.</text>
</comment>
<proteinExistence type="predicted"/>
<evidence type="ECO:0008006" key="4">
    <source>
        <dbReference type="Google" id="ProtNLM"/>
    </source>
</evidence>
<evidence type="ECO:0000313" key="2">
    <source>
        <dbReference type="EMBL" id="GAA2150992.1"/>
    </source>
</evidence>
<dbReference type="Proteomes" id="UP001422759">
    <property type="component" value="Unassembled WGS sequence"/>
</dbReference>
<dbReference type="EMBL" id="BAAANT010000030">
    <property type="protein sequence ID" value="GAA2150992.1"/>
    <property type="molecule type" value="Genomic_DNA"/>
</dbReference>
<keyword evidence="1" id="KW-0732">Signal</keyword>
<protein>
    <recommendedName>
        <fullName evidence="4">Ig-like domain-containing protein</fullName>
    </recommendedName>
</protein>
<dbReference type="InterPro" id="IPR006311">
    <property type="entry name" value="TAT_signal"/>
</dbReference>
<evidence type="ECO:0000256" key="1">
    <source>
        <dbReference type="SAM" id="SignalP"/>
    </source>
</evidence>